<name>A0A6J5RMR2_9CAUD</name>
<organism evidence="1">
    <name type="scientific">uncultured Caudovirales phage</name>
    <dbReference type="NCBI Taxonomy" id="2100421"/>
    <lineage>
        <taxon>Viruses</taxon>
        <taxon>Duplodnaviria</taxon>
        <taxon>Heunggongvirae</taxon>
        <taxon>Uroviricota</taxon>
        <taxon>Caudoviricetes</taxon>
        <taxon>Peduoviridae</taxon>
        <taxon>Maltschvirus</taxon>
        <taxon>Maltschvirus maltsch</taxon>
    </lineage>
</organism>
<dbReference type="EMBL" id="LR797220">
    <property type="protein sequence ID" value="CAB4194961.1"/>
    <property type="molecule type" value="Genomic_DNA"/>
</dbReference>
<reference evidence="1" key="1">
    <citation type="submission" date="2020-05" db="EMBL/GenBank/DDBJ databases">
        <authorList>
            <person name="Chiriac C."/>
            <person name="Salcher M."/>
            <person name="Ghai R."/>
            <person name="Kavagutti S V."/>
        </authorList>
    </citation>
    <scope>NUCLEOTIDE SEQUENCE</scope>
</reference>
<accession>A0A6J5RMR2</accession>
<gene>
    <name evidence="1" type="ORF">UFOVP1269_18</name>
</gene>
<sequence length="122" mass="12617">MPAPYNDLLNEAIDDVAATLTAVSGLRVVTDPTKLVPNCVFLLAPSFTTYAGNGNIVTMDFPLKVIGSGPAGLPVLREILSITALVLASKIIVLSGQPGTIDIGGASYPCYDLTVKVQAQTA</sequence>
<protein>
    <submittedName>
        <fullName evidence="1">Uncharacterized protein</fullName>
    </submittedName>
</protein>
<proteinExistence type="predicted"/>
<evidence type="ECO:0000313" key="1">
    <source>
        <dbReference type="EMBL" id="CAB4194961.1"/>
    </source>
</evidence>